<dbReference type="InterPro" id="IPR006764">
    <property type="entry name" value="SAM_dep_MeTrfase_SAV2177_type"/>
</dbReference>
<comment type="caution">
    <text evidence="1">The sequence shown here is derived from an EMBL/GenBank/DDBJ whole genome shotgun (WGS) entry which is preliminary data.</text>
</comment>
<dbReference type="Pfam" id="PF04672">
    <property type="entry name" value="Methyltransf_19"/>
    <property type="match status" value="1"/>
</dbReference>
<evidence type="ECO:0000313" key="1">
    <source>
        <dbReference type="EMBL" id="RZS32835.1"/>
    </source>
</evidence>
<sequence>MNDPSWVPPDIDVTMPSAARVYDYLLGGAHNFAVDRAVGEKFLQTMKNGTQLAGSNRGFLRRAVLHMVEQGVTQFLDLGSGIPTVGNVHEIAQAAAPGAKVVYVDYDDVAVAHSEVMLQDNDNAAVVHADLTEPDTVLSDPATRALLDFDKPIGLLVVAVLHFVPHEKRPLEIMAAYRDALPAGSMLALSHLTRQHDPEGMGVVIEEMKDTRDSVTFRGREEILALFDGFDVIEPGVISAPRWRPERADEDYELQDVYAGVGRKER</sequence>
<evidence type="ECO:0000313" key="2">
    <source>
        <dbReference type="Proteomes" id="UP000294257"/>
    </source>
</evidence>
<dbReference type="PIRSF" id="PIRSF017393">
    <property type="entry name" value="MTase_SAV2177"/>
    <property type="match status" value="1"/>
</dbReference>
<gene>
    <name evidence="1" type="ORF">EV193_111220</name>
</gene>
<dbReference type="RefSeq" id="WP_242613703.1">
    <property type="nucleotide sequence ID" value="NZ_SGWQ01000011.1"/>
</dbReference>
<keyword evidence="1" id="KW-0808">Transferase</keyword>
<dbReference type="SUPFAM" id="SSF53335">
    <property type="entry name" value="S-adenosyl-L-methionine-dependent methyltransferases"/>
    <property type="match status" value="1"/>
</dbReference>
<proteinExistence type="predicted"/>
<dbReference type="Gene3D" id="3.40.50.150">
    <property type="entry name" value="Vaccinia Virus protein VP39"/>
    <property type="match status" value="1"/>
</dbReference>
<protein>
    <submittedName>
        <fullName evidence="1">S-adenosyl methyltransferase</fullName>
    </submittedName>
</protein>
<dbReference type="InterPro" id="IPR029063">
    <property type="entry name" value="SAM-dependent_MTases_sf"/>
</dbReference>
<dbReference type="CDD" id="cd02440">
    <property type="entry name" value="AdoMet_MTases"/>
    <property type="match status" value="1"/>
</dbReference>
<name>A0A4Q7KEZ0_9PSEU</name>
<dbReference type="GO" id="GO:0032259">
    <property type="term" value="P:methylation"/>
    <property type="evidence" value="ECO:0007669"/>
    <property type="project" value="UniProtKB-KW"/>
</dbReference>
<dbReference type="AlphaFoldDB" id="A0A4Q7KEZ0"/>
<keyword evidence="1" id="KW-0489">Methyltransferase</keyword>
<organism evidence="1 2">
    <name type="scientific">Herbihabitans rhizosphaerae</name>
    <dbReference type="NCBI Taxonomy" id="1872711"/>
    <lineage>
        <taxon>Bacteria</taxon>
        <taxon>Bacillati</taxon>
        <taxon>Actinomycetota</taxon>
        <taxon>Actinomycetes</taxon>
        <taxon>Pseudonocardiales</taxon>
        <taxon>Pseudonocardiaceae</taxon>
        <taxon>Herbihabitans</taxon>
    </lineage>
</organism>
<accession>A0A4Q7KEZ0</accession>
<dbReference type="GO" id="GO:0008168">
    <property type="term" value="F:methyltransferase activity"/>
    <property type="evidence" value="ECO:0007669"/>
    <property type="project" value="UniProtKB-KW"/>
</dbReference>
<keyword evidence="2" id="KW-1185">Reference proteome</keyword>
<dbReference type="EMBL" id="SGWQ01000011">
    <property type="protein sequence ID" value="RZS32835.1"/>
    <property type="molecule type" value="Genomic_DNA"/>
</dbReference>
<reference evidence="1 2" key="1">
    <citation type="submission" date="2019-02" db="EMBL/GenBank/DDBJ databases">
        <title>Genomic Encyclopedia of Type Strains, Phase IV (KMG-IV): sequencing the most valuable type-strain genomes for metagenomic binning, comparative biology and taxonomic classification.</title>
        <authorList>
            <person name="Goeker M."/>
        </authorList>
    </citation>
    <scope>NUCLEOTIDE SEQUENCE [LARGE SCALE GENOMIC DNA]</scope>
    <source>
        <strain evidence="1 2">DSM 101727</strain>
    </source>
</reference>
<dbReference type="Proteomes" id="UP000294257">
    <property type="component" value="Unassembled WGS sequence"/>
</dbReference>